<dbReference type="Pfam" id="PF00096">
    <property type="entry name" value="zf-C2H2"/>
    <property type="match status" value="11"/>
</dbReference>
<dbReference type="SMART" id="SM00355">
    <property type="entry name" value="ZnF_C2H2"/>
    <property type="match status" value="11"/>
</dbReference>
<evidence type="ECO:0000256" key="4">
    <source>
        <dbReference type="ARBA" id="ARBA00022737"/>
    </source>
</evidence>
<gene>
    <name evidence="14" type="primary">LOC114662957</name>
</gene>
<dbReference type="Proteomes" id="UP000694620">
    <property type="component" value="Chromosome 12"/>
</dbReference>
<protein>
    <submittedName>
        <fullName evidence="14">Zinc finger protein 30 homolog</fullName>
    </submittedName>
</protein>
<keyword evidence="15" id="KW-1185">Reference proteome</keyword>
<reference evidence="14" key="2">
    <citation type="submission" date="2025-08" db="UniProtKB">
        <authorList>
            <consortium name="Ensembl"/>
        </authorList>
    </citation>
    <scope>IDENTIFICATION</scope>
</reference>
<dbReference type="GeneTree" id="ENSGT00940000153582"/>
<feature type="domain" description="C2H2-type" evidence="13">
    <location>
        <begin position="495"/>
        <end position="522"/>
    </location>
</feature>
<evidence type="ECO:0000256" key="6">
    <source>
        <dbReference type="ARBA" id="ARBA00022833"/>
    </source>
</evidence>
<dbReference type="GO" id="GO:0000978">
    <property type="term" value="F:RNA polymerase II cis-regulatory region sequence-specific DNA binding"/>
    <property type="evidence" value="ECO:0007669"/>
    <property type="project" value="TreeGrafter"/>
</dbReference>
<evidence type="ECO:0000256" key="8">
    <source>
        <dbReference type="ARBA" id="ARBA00023125"/>
    </source>
</evidence>
<evidence type="ECO:0000313" key="15">
    <source>
        <dbReference type="Proteomes" id="UP000694620"/>
    </source>
</evidence>
<evidence type="ECO:0000256" key="7">
    <source>
        <dbReference type="ARBA" id="ARBA00023015"/>
    </source>
</evidence>
<dbReference type="GO" id="GO:0003700">
    <property type="term" value="F:DNA-binding transcription factor activity"/>
    <property type="evidence" value="ECO:0007669"/>
    <property type="project" value="TreeGrafter"/>
</dbReference>
<dbReference type="InterPro" id="IPR013087">
    <property type="entry name" value="Znf_C2H2_type"/>
</dbReference>
<evidence type="ECO:0000256" key="1">
    <source>
        <dbReference type="ARBA" id="ARBA00004123"/>
    </source>
</evidence>
<evidence type="ECO:0000256" key="5">
    <source>
        <dbReference type="ARBA" id="ARBA00022771"/>
    </source>
</evidence>
<organism evidence="14 15">
    <name type="scientific">Erpetoichthys calabaricus</name>
    <name type="common">Rope fish</name>
    <name type="synonym">Calamoichthys calabaricus</name>
    <dbReference type="NCBI Taxonomy" id="27687"/>
    <lineage>
        <taxon>Eukaryota</taxon>
        <taxon>Metazoa</taxon>
        <taxon>Chordata</taxon>
        <taxon>Craniata</taxon>
        <taxon>Vertebrata</taxon>
        <taxon>Euteleostomi</taxon>
        <taxon>Actinopterygii</taxon>
        <taxon>Polypteriformes</taxon>
        <taxon>Polypteridae</taxon>
        <taxon>Erpetoichthys</taxon>
    </lineage>
</organism>
<dbReference type="PANTHER" id="PTHR24404:SF111">
    <property type="entry name" value="GASTRULA ZINC FINGER PROTEIN XLCGF49.1-LIKE-RELATED"/>
    <property type="match status" value="1"/>
</dbReference>
<dbReference type="PROSITE" id="PS50157">
    <property type="entry name" value="ZINC_FINGER_C2H2_2"/>
    <property type="match status" value="11"/>
</dbReference>
<feature type="domain" description="C2H2-type" evidence="13">
    <location>
        <begin position="411"/>
        <end position="438"/>
    </location>
</feature>
<evidence type="ECO:0000256" key="10">
    <source>
        <dbReference type="ARBA" id="ARBA00023242"/>
    </source>
</evidence>
<keyword evidence="4" id="KW-0677">Repeat</keyword>
<dbReference type="FunFam" id="3.30.160.60:FF:001954">
    <property type="entry name" value="Zinc finger protein 787"/>
    <property type="match status" value="1"/>
</dbReference>
<evidence type="ECO:0000313" key="14">
    <source>
        <dbReference type="Ensembl" id="ENSECRP00000023365.1"/>
    </source>
</evidence>
<dbReference type="AlphaFoldDB" id="A0A8C4SXX2"/>
<dbReference type="FunFam" id="3.30.160.60:FF:000012">
    <property type="entry name" value="RB-associated KRAB zinc finger protein-like"/>
    <property type="match status" value="1"/>
</dbReference>
<feature type="domain" description="C2H2-type" evidence="13">
    <location>
        <begin position="383"/>
        <end position="410"/>
    </location>
</feature>
<name>A0A8C4SXX2_ERPCA</name>
<evidence type="ECO:0000256" key="3">
    <source>
        <dbReference type="ARBA" id="ARBA00022723"/>
    </source>
</evidence>
<dbReference type="GO" id="GO:0008270">
    <property type="term" value="F:zinc ion binding"/>
    <property type="evidence" value="ECO:0007669"/>
    <property type="project" value="UniProtKB-KW"/>
</dbReference>
<keyword evidence="8" id="KW-0238">DNA-binding</keyword>
<dbReference type="GO" id="GO:0005634">
    <property type="term" value="C:nucleus"/>
    <property type="evidence" value="ECO:0007669"/>
    <property type="project" value="UniProtKB-SubCell"/>
</dbReference>
<reference evidence="14" key="1">
    <citation type="submission" date="2021-06" db="EMBL/GenBank/DDBJ databases">
        <authorList>
            <consortium name="Wellcome Sanger Institute Data Sharing"/>
        </authorList>
    </citation>
    <scope>NUCLEOTIDE SEQUENCE [LARGE SCALE GENOMIC DNA]</scope>
</reference>
<comment type="similarity">
    <text evidence="2">Belongs to the krueppel C2H2-type zinc-finger protein family.</text>
</comment>
<feature type="domain" description="C2H2-type" evidence="13">
    <location>
        <begin position="467"/>
        <end position="494"/>
    </location>
</feature>
<dbReference type="FunFam" id="3.30.160.60:FF:000016">
    <property type="entry name" value="zinc finger protein 37 homolog"/>
    <property type="match status" value="1"/>
</dbReference>
<feature type="domain" description="C2H2-type" evidence="13">
    <location>
        <begin position="523"/>
        <end position="550"/>
    </location>
</feature>
<keyword evidence="3" id="KW-0479">Metal-binding</keyword>
<keyword evidence="5 11" id="KW-0863">Zinc-finger</keyword>
<dbReference type="FunFam" id="3.30.160.60:FF:000188">
    <property type="entry name" value="Zinc finger protein 787"/>
    <property type="match status" value="1"/>
</dbReference>
<evidence type="ECO:0000259" key="13">
    <source>
        <dbReference type="PROSITE" id="PS50157"/>
    </source>
</evidence>
<evidence type="ECO:0000256" key="11">
    <source>
        <dbReference type="PROSITE-ProRule" id="PRU00042"/>
    </source>
</evidence>
<feature type="domain" description="C2H2-type" evidence="13">
    <location>
        <begin position="607"/>
        <end position="634"/>
    </location>
</feature>
<keyword evidence="7" id="KW-0805">Transcription regulation</keyword>
<proteinExistence type="inferred from homology"/>
<sequence length="685" mass="78583">MEGELCIADFKNCFSFAIDQAVKATSHDIMCKMLDFINDYFMGFQMKDEKHYDHFKRRDEFKNCACHMIEEAVKTVLEIIMAKFADFMLKRSAGSHPNMSDTDAELQRLQLQIKISSSELAPVRGLARYAGSGEPRFSTRGTTEDPRTPDTLHVPHWPQVEERMDPVHTGTGSWDLPRLIPDWERIGGVYAAETPVLGKQDVESHILEDMVPIKKEDIFEECCASAPANLENDISSFKDSEEGDTKARIASLTNCNMEWRAVHVKEELGDEGSVVIKEEASYIDISSNVKTEGSVLISIPDDPFTSDQAVDTQIRCGQGGQYTVEESSWCKKEDLRNELQVETMKRTNENQNEHLTSTPNGKEFKYRSNMQRQRRSHSVKRPHSCTECGKTFIRLGHYKTHRRIHTGEKPYRCIECGRMFSQLANLTAHQAVHTTEKPYSCNDCEKSFSLLSSLKIHQRIHTGEKTFTCAECGKTFNQLYHLKIHRRTHTGEKPYSCTECDKTFSRLGYFKTHQRIHTGEKPYSCTQCGKMFSQLSNLKAHHSVHIPDKAYSCNECGKTFRQLSTLKTHHKSHTEENPYICTECGKTFNNPKSLKTHQRNHTREKSYSCTECGKTFSHLKSLKAHQMVHTGENPYICAECGKSFIHPSSLKTHQRIHTGEKPYTCKDCGKTFRWLFSFKEHQRIH</sequence>
<accession>A0A8C4SXX2</accession>
<reference evidence="14" key="3">
    <citation type="submission" date="2025-09" db="UniProtKB">
        <authorList>
            <consortium name="Ensembl"/>
        </authorList>
    </citation>
    <scope>IDENTIFICATION</scope>
</reference>
<feature type="region of interest" description="Disordered" evidence="12">
    <location>
        <begin position="132"/>
        <end position="154"/>
    </location>
</feature>
<dbReference type="Ensembl" id="ENSECRT00000023869.1">
    <property type="protein sequence ID" value="ENSECRP00000023365.1"/>
    <property type="gene ID" value="ENSECRG00000015824.1"/>
</dbReference>
<feature type="domain" description="C2H2-type" evidence="13">
    <location>
        <begin position="663"/>
        <end position="685"/>
    </location>
</feature>
<dbReference type="SUPFAM" id="SSF57667">
    <property type="entry name" value="beta-beta-alpha zinc fingers"/>
    <property type="match status" value="6"/>
</dbReference>
<evidence type="ECO:0000256" key="9">
    <source>
        <dbReference type="ARBA" id="ARBA00023163"/>
    </source>
</evidence>
<dbReference type="InterPro" id="IPR036236">
    <property type="entry name" value="Znf_C2H2_sf"/>
</dbReference>
<dbReference type="GO" id="GO:0006357">
    <property type="term" value="P:regulation of transcription by RNA polymerase II"/>
    <property type="evidence" value="ECO:0007669"/>
    <property type="project" value="TreeGrafter"/>
</dbReference>
<feature type="domain" description="C2H2-type" evidence="13">
    <location>
        <begin position="579"/>
        <end position="606"/>
    </location>
</feature>
<feature type="domain" description="C2H2-type" evidence="13">
    <location>
        <begin position="439"/>
        <end position="466"/>
    </location>
</feature>
<dbReference type="FunFam" id="3.30.160.60:FF:000624">
    <property type="entry name" value="zinc finger protein 697"/>
    <property type="match status" value="1"/>
</dbReference>
<dbReference type="PROSITE" id="PS00028">
    <property type="entry name" value="ZINC_FINGER_C2H2_1"/>
    <property type="match status" value="11"/>
</dbReference>
<dbReference type="FunFam" id="3.30.160.60:FF:002343">
    <property type="entry name" value="Zinc finger protein 33A"/>
    <property type="match status" value="4"/>
</dbReference>
<keyword evidence="9" id="KW-0804">Transcription</keyword>
<feature type="domain" description="C2H2-type" evidence="13">
    <location>
        <begin position="551"/>
        <end position="578"/>
    </location>
</feature>
<dbReference type="FunFam" id="3.30.160.60:FF:002005">
    <property type="entry name" value="Zinc finger protein 200"/>
    <property type="match status" value="1"/>
</dbReference>
<evidence type="ECO:0000256" key="12">
    <source>
        <dbReference type="SAM" id="MobiDB-lite"/>
    </source>
</evidence>
<dbReference type="Gene3D" id="3.30.160.60">
    <property type="entry name" value="Classic Zinc Finger"/>
    <property type="match status" value="11"/>
</dbReference>
<evidence type="ECO:0000256" key="2">
    <source>
        <dbReference type="ARBA" id="ARBA00006991"/>
    </source>
</evidence>
<dbReference type="InterPro" id="IPR050589">
    <property type="entry name" value="Ikaros_C2H2-ZF"/>
</dbReference>
<keyword evidence="10" id="KW-0539">Nucleus</keyword>
<keyword evidence="6" id="KW-0862">Zinc</keyword>
<dbReference type="PANTHER" id="PTHR24404">
    <property type="entry name" value="ZINC FINGER PROTEIN"/>
    <property type="match status" value="1"/>
</dbReference>
<dbReference type="FunFam" id="3.30.160.60:FF:001437">
    <property type="entry name" value="Zinc finger protein 594"/>
    <property type="match status" value="1"/>
</dbReference>
<feature type="domain" description="C2H2-type" evidence="13">
    <location>
        <begin position="635"/>
        <end position="662"/>
    </location>
</feature>
<comment type="subcellular location">
    <subcellularLocation>
        <location evidence="1">Nucleus</location>
    </subcellularLocation>
</comment>